<proteinExistence type="predicted"/>
<keyword evidence="2" id="KW-1185">Reference proteome</keyword>
<sequence length="190" mass="19186">MLLGAAGCAEAPDRDAVRGLAPGASLDARSMGRGGAADRPASVQAQRVADRGATIFTVSPRLQTGSQGSLPIVVTSLGAERQDATGEARTSLLVTVSNARGYGGFSRAESRGGGEIAVRVVGRNTDCAGISGCLYVETLLLTVPEEVMRRAVAGNGLRVRIDGNASFVETAVPAGHVRALADALGAARGG</sequence>
<dbReference type="Proteomes" id="UP001524642">
    <property type="component" value="Unassembled WGS sequence"/>
</dbReference>
<evidence type="ECO:0008006" key="3">
    <source>
        <dbReference type="Google" id="ProtNLM"/>
    </source>
</evidence>
<comment type="caution">
    <text evidence="1">The sequence shown here is derived from an EMBL/GenBank/DDBJ whole genome shotgun (WGS) entry which is preliminary data.</text>
</comment>
<dbReference type="EMBL" id="JANJOU010000003">
    <property type="protein sequence ID" value="MCR0981726.1"/>
    <property type="molecule type" value="Genomic_DNA"/>
</dbReference>
<name>A0ABT1X0V0_9PROT</name>
<accession>A0ABT1X0V0</accession>
<organism evidence="1 2">
    <name type="scientific">Roseomonas populi</name>
    <dbReference type="NCBI Taxonomy" id="3121582"/>
    <lineage>
        <taxon>Bacteria</taxon>
        <taxon>Pseudomonadati</taxon>
        <taxon>Pseudomonadota</taxon>
        <taxon>Alphaproteobacteria</taxon>
        <taxon>Acetobacterales</taxon>
        <taxon>Roseomonadaceae</taxon>
        <taxon>Roseomonas</taxon>
    </lineage>
</organism>
<gene>
    <name evidence="1" type="ORF">NRP21_06665</name>
</gene>
<evidence type="ECO:0000313" key="1">
    <source>
        <dbReference type="EMBL" id="MCR0981726.1"/>
    </source>
</evidence>
<reference evidence="1 2" key="1">
    <citation type="submission" date="2022-06" db="EMBL/GenBank/DDBJ databases">
        <title>Roseomonas CN29.</title>
        <authorList>
            <person name="Cheng Y."/>
            <person name="He X."/>
        </authorList>
    </citation>
    <scope>NUCLEOTIDE SEQUENCE [LARGE SCALE GENOMIC DNA]</scope>
    <source>
        <strain evidence="1 2">CN29</strain>
    </source>
</reference>
<evidence type="ECO:0000313" key="2">
    <source>
        <dbReference type="Proteomes" id="UP001524642"/>
    </source>
</evidence>
<dbReference type="RefSeq" id="WP_257715389.1">
    <property type="nucleotide sequence ID" value="NZ_JANJOU010000003.1"/>
</dbReference>
<protein>
    <recommendedName>
        <fullName evidence="3">Lipoprotein</fullName>
    </recommendedName>
</protein>